<keyword evidence="4 6" id="KW-0289">Folate biosynthesis</keyword>
<dbReference type="GO" id="GO:0004150">
    <property type="term" value="F:dihydroneopterin aldolase activity"/>
    <property type="evidence" value="ECO:0007669"/>
    <property type="project" value="UniProtKB-EC"/>
</dbReference>
<comment type="similarity">
    <text evidence="3 6">Belongs to the DHNA family.</text>
</comment>
<dbReference type="Proteomes" id="UP001203284">
    <property type="component" value="Unassembled WGS sequence"/>
</dbReference>
<dbReference type="PANTHER" id="PTHR42844">
    <property type="entry name" value="DIHYDRONEOPTERIN ALDOLASE 1-RELATED"/>
    <property type="match status" value="1"/>
</dbReference>
<dbReference type="NCBIfam" id="TIGR00526">
    <property type="entry name" value="folB_dom"/>
    <property type="match status" value="1"/>
</dbReference>
<dbReference type="EMBL" id="JALKCH010000003">
    <property type="protein sequence ID" value="MCK0196308.1"/>
    <property type="molecule type" value="Genomic_DNA"/>
</dbReference>
<comment type="pathway">
    <text evidence="2 6">Cofactor biosynthesis; tetrahydrofolate biosynthesis; 2-amino-4-hydroxy-6-hydroxymethyl-7,8-dihydropteridine diphosphate from 7,8-dihydroneopterin triphosphate: step 3/4.</text>
</comment>
<evidence type="ECO:0000256" key="1">
    <source>
        <dbReference type="ARBA" id="ARBA00001353"/>
    </source>
</evidence>
<gene>
    <name evidence="8" type="primary">folB</name>
    <name evidence="8" type="ORF">MWN34_05210</name>
</gene>
<evidence type="ECO:0000256" key="2">
    <source>
        <dbReference type="ARBA" id="ARBA00005013"/>
    </source>
</evidence>
<feature type="domain" description="Dihydroneopterin aldolase/epimerase" evidence="7">
    <location>
        <begin position="5"/>
        <end position="118"/>
    </location>
</feature>
<proteinExistence type="inferred from homology"/>
<evidence type="ECO:0000259" key="7">
    <source>
        <dbReference type="SMART" id="SM00905"/>
    </source>
</evidence>
<dbReference type="EC" id="4.1.2.25" evidence="6"/>
<dbReference type="SUPFAM" id="SSF55620">
    <property type="entry name" value="Tetrahydrobiopterin biosynthesis enzymes-like"/>
    <property type="match status" value="1"/>
</dbReference>
<dbReference type="NCBIfam" id="TIGR00525">
    <property type="entry name" value="folB"/>
    <property type="match status" value="1"/>
</dbReference>
<comment type="function">
    <text evidence="6">Catalyzes the conversion of 7,8-dihydroneopterin to 6-hydroxymethyl-7,8-dihydropterin.</text>
</comment>
<evidence type="ECO:0000313" key="8">
    <source>
        <dbReference type="EMBL" id="MCK0196308.1"/>
    </source>
</evidence>
<evidence type="ECO:0000256" key="3">
    <source>
        <dbReference type="ARBA" id="ARBA00005708"/>
    </source>
</evidence>
<dbReference type="InterPro" id="IPR006156">
    <property type="entry name" value="Dihydroneopterin_aldolase"/>
</dbReference>
<evidence type="ECO:0000256" key="5">
    <source>
        <dbReference type="ARBA" id="ARBA00023239"/>
    </source>
</evidence>
<sequence>MSDRVFLRGIELFAHHGLYPEEAKLGQRFVVDIDWWLDTRQAARDDDYEETVGYQEVYETVTRVSAEHRFHILEAFAEGIAAAILKRFGRIEKVRVEVHKPSAPIAGVFRDVGVDITRTRG</sequence>
<dbReference type="InterPro" id="IPR043133">
    <property type="entry name" value="GTP-CH-I_C/QueF"/>
</dbReference>
<dbReference type="CDD" id="cd00534">
    <property type="entry name" value="DHNA_DHNTPE"/>
    <property type="match status" value="1"/>
</dbReference>
<evidence type="ECO:0000313" key="9">
    <source>
        <dbReference type="Proteomes" id="UP001203284"/>
    </source>
</evidence>
<keyword evidence="5 6" id="KW-0456">Lyase</keyword>
<comment type="caution">
    <text evidence="8">The sequence shown here is derived from an EMBL/GenBank/DDBJ whole genome shotgun (WGS) entry which is preliminary data.</text>
</comment>
<reference evidence="8 9" key="1">
    <citation type="submission" date="2022-04" db="EMBL/GenBank/DDBJ databases">
        <authorList>
            <person name="Grouzdev D.S."/>
            <person name="Pantiukh K.S."/>
            <person name="Krutkina M.S."/>
        </authorList>
    </citation>
    <scope>NUCLEOTIDE SEQUENCE [LARGE SCALE GENOMIC DNA]</scope>
    <source>
        <strain evidence="8 9">6x-1</strain>
    </source>
</reference>
<dbReference type="Gene3D" id="3.30.1130.10">
    <property type="match status" value="1"/>
</dbReference>
<dbReference type="SMART" id="SM00905">
    <property type="entry name" value="FolB"/>
    <property type="match status" value="1"/>
</dbReference>
<evidence type="ECO:0000256" key="4">
    <source>
        <dbReference type="ARBA" id="ARBA00022909"/>
    </source>
</evidence>
<dbReference type="InterPro" id="IPR006157">
    <property type="entry name" value="FolB_dom"/>
</dbReference>
<name>A0ABT0D8M9_9HYPH</name>
<dbReference type="RefSeq" id="WP_247027275.1">
    <property type="nucleotide sequence ID" value="NZ_JALKCH010000003.1"/>
</dbReference>
<organism evidence="8 9">
    <name type="scientific">Ancylobacter crimeensis</name>
    <dbReference type="NCBI Taxonomy" id="2579147"/>
    <lineage>
        <taxon>Bacteria</taxon>
        <taxon>Pseudomonadati</taxon>
        <taxon>Pseudomonadota</taxon>
        <taxon>Alphaproteobacteria</taxon>
        <taxon>Hyphomicrobiales</taxon>
        <taxon>Xanthobacteraceae</taxon>
        <taxon>Ancylobacter</taxon>
    </lineage>
</organism>
<comment type="catalytic activity">
    <reaction evidence="1 6">
        <text>7,8-dihydroneopterin = 6-hydroxymethyl-7,8-dihydropterin + glycolaldehyde</text>
        <dbReference type="Rhea" id="RHEA:10540"/>
        <dbReference type="ChEBI" id="CHEBI:17001"/>
        <dbReference type="ChEBI" id="CHEBI:17071"/>
        <dbReference type="ChEBI" id="CHEBI:44841"/>
        <dbReference type="EC" id="4.1.2.25"/>
    </reaction>
</comment>
<evidence type="ECO:0000256" key="6">
    <source>
        <dbReference type="RuleBase" id="RU362079"/>
    </source>
</evidence>
<accession>A0ABT0D8M9</accession>
<keyword evidence="9" id="KW-1185">Reference proteome</keyword>
<protein>
    <recommendedName>
        <fullName evidence="6">7,8-dihydroneopterin aldolase</fullName>
        <ecNumber evidence="6">4.1.2.25</ecNumber>
    </recommendedName>
</protein>
<dbReference type="Pfam" id="PF02152">
    <property type="entry name" value="FolB"/>
    <property type="match status" value="1"/>
</dbReference>
<dbReference type="PANTHER" id="PTHR42844:SF1">
    <property type="entry name" value="DIHYDRONEOPTERIN ALDOLASE 1-RELATED"/>
    <property type="match status" value="1"/>
</dbReference>